<dbReference type="EMBL" id="MFKF01000383">
    <property type="protein sequence ID" value="OGG45202.1"/>
    <property type="molecule type" value="Genomic_DNA"/>
</dbReference>
<keyword evidence="1" id="KW-0812">Transmembrane</keyword>
<dbReference type="AlphaFoldDB" id="A0A1F6C820"/>
<gene>
    <name evidence="2" type="ORF">A3F84_07485</name>
</gene>
<evidence type="ECO:0000313" key="2">
    <source>
        <dbReference type="EMBL" id="OGG45202.1"/>
    </source>
</evidence>
<reference evidence="2 3" key="1">
    <citation type="journal article" date="2016" name="Nat. Commun.">
        <title>Thousands of microbial genomes shed light on interconnected biogeochemical processes in an aquifer system.</title>
        <authorList>
            <person name="Anantharaman K."/>
            <person name="Brown C.T."/>
            <person name="Hug L.A."/>
            <person name="Sharon I."/>
            <person name="Castelle C.J."/>
            <person name="Probst A.J."/>
            <person name="Thomas B.C."/>
            <person name="Singh A."/>
            <person name="Wilkins M.J."/>
            <person name="Karaoz U."/>
            <person name="Brodie E.L."/>
            <person name="Williams K.H."/>
            <person name="Hubbard S.S."/>
            <person name="Banfield J.F."/>
        </authorList>
    </citation>
    <scope>NUCLEOTIDE SEQUENCE [LARGE SCALE GENOMIC DNA]</scope>
    <source>
        <strain evidence="3">RIFCSPLOWO2_12_FULL_64_10</strain>
    </source>
</reference>
<dbReference type="Proteomes" id="UP000178606">
    <property type="component" value="Unassembled WGS sequence"/>
</dbReference>
<feature type="transmembrane region" description="Helical" evidence="1">
    <location>
        <begin position="74"/>
        <end position="93"/>
    </location>
</feature>
<name>A0A1F6C820_HANXR</name>
<proteinExistence type="predicted"/>
<keyword evidence="1" id="KW-1133">Transmembrane helix</keyword>
<accession>A0A1F6C820</accession>
<comment type="caution">
    <text evidence="2">The sequence shown here is derived from an EMBL/GenBank/DDBJ whole genome shotgun (WGS) entry which is preliminary data.</text>
</comment>
<evidence type="ECO:0000256" key="1">
    <source>
        <dbReference type="SAM" id="Phobius"/>
    </source>
</evidence>
<protein>
    <submittedName>
        <fullName evidence="2">Uncharacterized protein</fullName>
    </submittedName>
</protein>
<feature type="transmembrane region" description="Helical" evidence="1">
    <location>
        <begin position="20"/>
        <end position="39"/>
    </location>
</feature>
<organism evidence="2 3">
    <name type="scientific">Handelsmanbacteria sp. (strain RIFCSPLOWO2_12_FULL_64_10)</name>
    <dbReference type="NCBI Taxonomy" id="1817868"/>
    <lineage>
        <taxon>Bacteria</taxon>
        <taxon>Candidatus Handelsmaniibacteriota</taxon>
    </lineage>
</organism>
<keyword evidence="1" id="KW-0472">Membrane</keyword>
<evidence type="ECO:0000313" key="3">
    <source>
        <dbReference type="Proteomes" id="UP000178606"/>
    </source>
</evidence>
<feature type="transmembrane region" description="Helical" evidence="1">
    <location>
        <begin position="46"/>
        <end position="68"/>
    </location>
</feature>
<sequence length="98" mass="10549">MLFAPHFMVRVFGFSQTASIFFPSQGGIFLLILGVCYLLALREPALVKVILISKAFAVVFLFAHAAFLSAPPSIWAAAAGDTAMLVALSAALFKRRCL</sequence>